<dbReference type="OrthoDB" id="439917at2759"/>
<reference evidence="5" key="2">
    <citation type="submission" date="2024-04" db="EMBL/GenBank/DDBJ databases">
        <authorList>
            <person name="Chen Y."/>
            <person name="Shah S."/>
            <person name="Dougan E. K."/>
            <person name="Thang M."/>
            <person name="Chan C."/>
        </authorList>
    </citation>
    <scope>NUCLEOTIDE SEQUENCE [LARGE SCALE GENOMIC DNA]</scope>
</reference>
<dbReference type="PROSITE" id="PS50878">
    <property type="entry name" value="RT_POL"/>
    <property type="match status" value="1"/>
</dbReference>
<dbReference type="InterPro" id="IPR009030">
    <property type="entry name" value="Growth_fac_rcpt_cys_sf"/>
</dbReference>
<dbReference type="EMBL" id="CAMXCT020006729">
    <property type="protein sequence ID" value="CAL1172414.1"/>
    <property type="molecule type" value="Genomic_DNA"/>
</dbReference>
<dbReference type="Pfam" id="PF00078">
    <property type="entry name" value="RVT_1"/>
    <property type="match status" value="1"/>
</dbReference>
<dbReference type="GO" id="GO:0004523">
    <property type="term" value="F:RNA-DNA hybrid ribonuclease activity"/>
    <property type="evidence" value="ECO:0007669"/>
    <property type="project" value="InterPro"/>
</dbReference>
<dbReference type="EMBL" id="CAMXCT030006729">
    <property type="protein sequence ID" value="CAL4806351.1"/>
    <property type="molecule type" value="Genomic_DNA"/>
</dbReference>
<dbReference type="Gene3D" id="2.130.10.10">
    <property type="entry name" value="YVTN repeat-like/Quinoprotein amine dehydrogenase"/>
    <property type="match status" value="1"/>
</dbReference>
<dbReference type="GO" id="GO:0003676">
    <property type="term" value="F:nucleic acid binding"/>
    <property type="evidence" value="ECO:0007669"/>
    <property type="project" value="InterPro"/>
</dbReference>
<sequence>MPAYCPPPCVAHHIFDAVLAEVRLFEQRLNQMRAAHRIHQHKLDRNLVFRELARPQAAPVESLLHQVSGVVESVDVDESAIELKAPVDVRDDLTLWVGGAPKTVIHAEADKVWIDDVTDVTADAVMTQSEPVGDLATIFDAFHTQWKQRWCRHDNTSFRQWDQLLGFAQRIMHPTPIPHLALDVDLLRAEVHRKKKTAATGLDGVSRQDLIHADNQTLQSITNAFTRAETDGEWPCQLLAGKVHSLAKRPDASGPSDYRPITVFGLAYRAWSSLQSRHLLHWAEEWVDPGVYGNRKARQASDLWHWLLLQVETAYSTGQSICGVSGDLEKCFNCIPRYPALCLAILAGTPASVTTAWAGGLAQMKRHFKVRESFSAGFLTSTGLAEGCGLSVYGMLLVDHLFHKWISFQCSPVRSLSYVDDWHVFTWDSQSALRQLDLVVEFATMLDLSVDRRKTVAWSTDPHLRQLLRSQQVTVVHHARELGGHFGVSRQYTNKTVAQRIEALEDLWPKLRMSKARYQAKVYMLRAVAWPRGLHAIASAPIGDNIWTELRRRATHALGLQRPGVNSSVLLGLVEPCTDPQHVALLWTCRAARAVCDLDFWSVPVACAAHGDVDLPPNSVASILLTRLHQVGFTIDRQGYVSDQFGRFSLHHTNSAEVELRLTWGWYRYVAAKVHHRAEFHGLWLADVANTRRALARLGADDQAMLRFGLIGGLFTESYKAKWTSQPDTCRWCGQTDTLSHRYWECIQHADLRQSLAPDVVPIWTQLPPALTLRGWALVPPTWQQWITTLAALPDQVLPPAQPLGLEGWNDVFTDGSCLWQSAACYRLASWAVVLAPPCRSSWTPEATTVLCASVLAGVCQTAFRAEVYAVAYILHWAASTGAAVRIWSDCLGVVNKVKLARKRQLRVAINRPNNDLWQWIVESIEQLGPEKVQIRKVAAHRTLQSATNTVDAWEIFHNNYVDNAAKLANHARPEQFWRQWETHVQETQVAHNLAQQVQALHVAVGRRHVRADTADDRQEVPTTRVTREFATAFSFGQWHGHAFPQTSRLFGGTHVVRVVQWFQARTEGVPLTDVRWVSFAQLYLDYQMCWGLPGPLRVQNQWVDIQQRPHLTTAGFSFRQQLKWFRQLLKAMWKEAAMVVGMAQCRPATTVLIAKLPPLVDVTKLVALDGHSFAFGSSRGDVCIGSTGGVHMDDSRCFYPGGRINSLQLSEDAKVLYSGSSSGSICQLFLDQIEKMNGSCFTQPDTWPENEVLSLALLRESNLLASSSANGWLAVWDLNDVASGNLEPVMKQQTSNYQARIVAGADLTYYYVSGTLGMIQAFFVNSIPMAVRRMRQSQLCQDAAAECSTDWVRSHSQVGIDIPVYLDNLPLQWLSLQSAMVERMGVRPPISLRKVNLSGIVMSNWRSMKFGWWSVPSKIDVRNTTFVQIPVLHGEAVRLVTDANCIQAAQEKEARHSLKFCILRAPQFEGELCASHFVSHEMTTDALAARVMGSSLPILTQIYVDLHDFHPWLCDCPAGTFGPNGSHCEVCPLNHYCPAAGNMSVAMNQEPKPCPPNSGTTRVGLSNVSECQCLPGFFGNSSHAQAPYSCQLCPAASTSGYGSWQCHSCFFGYRPTGVGKGSHGDCMFDWFGVGFFIVLQIAMIQLGLMYWLLVTGLPINDVSKQNGRWVVSTCGWQALWLLPCLKKAYSVSFRKTGNPGLDKHLWDVQTIVGIGQRFVLLGQVEDNGMLAESGWKLKSASTGMTALEHSRQTLESGDLVVDHSSTLSLDTSQGFLHFRSCWVLLCVGRIPEGFKLLVLLLLPWPLWLKAFHQKDWLVLGVAISTAITVILLVLASLLLAPRPAIEANRSNFMHFLPSHPQPLSVASQRTVDVANMSNLVVQFQFFIGSRNAHYVNSNILLPITDSHQLSFAEVIGRSTRRQSSRYFVSHWWGAPFEKSMQSICKHAQLAGGNKWKELAYWCCLFSVNQWRMEDELGNGQNRRTGGNGSELWLPKCMLQSPWAARELLRSTQSFPIT</sequence>
<evidence type="ECO:0000259" key="2">
    <source>
        <dbReference type="PROSITE" id="PS50878"/>
    </source>
</evidence>
<dbReference type="SUPFAM" id="SSF50978">
    <property type="entry name" value="WD40 repeat-like"/>
    <property type="match status" value="1"/>
</dbReference>
<dbReference type="SMART" id="SM01411">
    <property type="entry name" value="Ephrin_rec_like"/>
    <property type="match status" value="2"/>
</dbReference>
<dbReference type="InterPro" id="IPR036397">
    <property type="entry name" value="RNaseH_sf"/>
</dbReference>
<gene>
    <name evidence="4" type="ORF">C1SCF055_LOCUS43563</name>
</gene>
<keyword evidence="1" id="KW-0472">Membrane</keyword>
<evidence type="ECO:0000256" key="1">
    <source>
        <dbReference type="SAM" id="Phobius"/>
    </source>
</evidence>
<feature type="transmembrane region" description="Helical" evidence="1">
    <location>
        <begin position="1783"/>
        <end position="1805"/>
    </location>
</feature>
<evidence type="ECO:0000313" key="5">
    <source>
        <dbReference type="EMBL" id="CAL1172414.1"/>
    </source>
</evidence>
<keyword evidence="7" id="KW-1185">Reference proteome</keyword>
<dbReference type="Proteomes" id="UP001152797">
    <property type="component" value="Unassembled WGS sequence"/>
</dbReference>
<evidence type="ECO:0000259" key="3">
    <source>
        <dbReference type="PROSITE" id="PS50879"/>
    </source>
</evidence>
<dbReference type="EMBL" id="CAMXCT010006729">
    <property type="protein sequence ID" value="CAI4019039.1"/>
    <property type="molecule type" value="Genomic_DNA"/>
</dbReference>
<proteinExistence type="predicted"/>
<dbReference type="SUPFAM" id="SSF57184">
    <property type="entry name" value="Growth factor receptor domain"/>
    <property type="match status" value="1"/>
</dbReference>
<dbReference type="Gene3D" id="3.30.420.10">
    <property type="entry name" value="Ribonuclease H-like superfamily/Ribonuclease H"/>
    <property type="match status" value="1"/>
</dbReference>
<evidence type="ECO:0000313" key="7">
    <source>
        <dbReference type="Proteomes" id="UP001152797"/>
    </source>
</evidence>
<dbReference type="InterPro" id="IPR036322">
    <property type="entry name" value="WD40_repeat_dom_sf"/>
</dbReference>
<keyword evidence="1" id="KW-0812">Transmembrane</keyword>
<dbReference type="SUPFAM" id="SSF53098">
    <property type="entry name" value="Ribonuclease H-like"/>
    <property type="match status" value="1"/>
</dbReference>
<feature type="transmembrane region" description="Helical" evidence="1">
    <location>
        <begin position="1631"/>
        <end position="1655"/>
    </location>
</feature>
<keyword evidence="1" id="KW-1133">Transmembrane helix</keyword>
<comment type="caution">
    <text evidence="4">The sequence shown here is derived from an EMBL/GenBank/DDBJ whole genome shotgun (WGS) entry which is preliminary data.</text>
</comment>
<protein>
    <submittedName>
        <fullName evidence="6">LINE-1 retrotransposable element ORF2 protein</fullName>
    </submittedName>
</protein>
<dbReference type="InterPro" id="IPR002156">
    <property type="entry name" value="RNaseH_domain"/>
</dbReference>
<reference evidence="4" key="1">
    <citation type="submission" date="2022-10" db="EMBL/GenBank/DDBJ databases">
        <authorList>
            <person name="Chen Y."/>
            <person name="Dougan E. K."/>
            <person name="Chan C."/>
            <person name="Rhodes N."/>
            <person name="Thang M."/>
        </authorList>
    </citation>
    <scope>NUCLEOTIDE SEQUENCE</scope>
</reference>
<evidence type="ECO:0000313" key="6">
    <source>
        <dbReference type="EMBL" id="CAL4806351.1"/>
    </source>
</evidence>
<organism evidence="4">
    <name type="scientific">Cladocopium goreaui</name>
    <dbReference type="NCBI Taxonomy" id="2562237"/>
    <lineage>
        <taxon>Eukaryota</taxon>
        <taxon>Sar</taxon>
        <taxon>Alveolata</taxon>
        <taxon>Dinophyceae</taxon>
        <taxon>Suessiales</taxon>
        <taxon>Symbiodiniaceae</taxon>
        <taxon>Cladocopium</taxon>
    </lineage>
</organism>
<feature type="transmembrane region" description="Helical" evidence="1">
    <location>
        <begin position="1817"/>
        <end position="1841"/>
    </location>
</feature>
<evidence type="ECO:0000313" key="4">
    <source>
        <dbReference type="EMBL" id="CAI4019039.1"/>
    </source>
</evidence>
<dbReference type="InterPro" id="IPR012337">
    <property type="entry name" value="RNaseH-like_sf"/>
</dbReference>
<dbReference type="InterPro" id="IPR000477">
    <property type="entry name" value="RT_dom"/>
</dbReference>
<feature type="domain" description="Reverse transcriptase" evidence="2">
    <location>
        <begin position="227"/>
        <end position="475"/>
    </location>
</feature>
<accession>A0A9P1GQ18</accession>
<dbReference type="InterPro" id="IPR015943">
    <property type="entry name" value="WD40/YVTN_repeat-like_dom_sf"/>
</dbReference>
<name>A0A9P1GQ18_9DINO</name>
<feature type="domain" description="RNase H type-1" evidence="3">
    <location>
        <begin position="806"/>
        <end position="971"/>
    </location>
</feature>
<dbReference type="PROSITE" id="PS50879">
    <property type="entry name" value="RNASE_H_1"/>
    <property type="match status" value="1"/>
</dbReference>
<dbReference type="Gene3D" id="2.10.50.10">
    <property type="entry name" value="Tumor Necrosis Factor Receptor, subunit A, domain 2"/>
    <property type="match status" value="1"/>
</dbReference>